<name>A0AAE3M9V8_9BACT</name>
<dbReference type="EMBL" id="JAPDPJ010000189">
    <property type="protein sequence ID" value="MCW3789743.1"/>
    <property type="molecule type" value="Genomic_DNA"/>
</dbReference>
<keyword evidence="1" id="KW-0472">Membrane</keyword>
<organism evidence="2 3">
    <name type="scientific">Plebeiibacterium sediminum</name>
    <dbReference type="NCBI Taxonomy" id="2992112"/>
    <lineage>
        <taxon>Bacteria</taxon>
        <taxon>Pseudomonadati</taxon>
        <taxon>Bacteroidota</taxon>
        <taxon>Bacteroidia</taxon>
        <taxon>Marinilabiliales</taxon>
        <taxon>Marinilabiliaceae</taxon>
        <taxon>Plebeiibacterium</taxon>
    </lineage>
</organism>
<dbReference type="AlphaFoldDB" id="A0AAE3M9V8"/>
<sequence>MKTETIIKYYNDNDLVNIKDYHNRLVDNIKEVSRMVFKYFIYLILIIFVYYLLEESTLTSLKIGIVEISDLKVLKIFIPPLFAIVYLVVFVGEYRREQLMHQAKVLFNMINKTDLKADDLERHHFNDFNISFLPFYLPAELTHKLTVNKFWDIIGVFTLVIFYLVLGGALYVFEYFILKELFEMWSENFLVKSVFVITCTMVFISFFFFFKIVFTKQREEKADKEFWDLIAEEQRNN</sequence>
<dbReference type="Proteomes" id="UP001209229">
    <property type="component" value="Unassembled WGS sequence"/>
</dbReference>
<protein>
    <submittedName>
        <fullName evidence="2">Uncharacterized protein</fullName>
    </submittedName>
</protein>
<evidence type="ECO:0000256" key="1">
    <source>
        <dbReference type="SAM" id="Phobius"/>
    </source>
</evidence>
<keyword evidence="1" id="KW-1133">Transmembrane helix</keyword>
<dbReference type="RefSeq" id="WP_301193288.1">
    <property type="nucleotide sequence ID" value="NZ_JAPDPJ010000189.1"/>
</dbReference>
<feature type="transmembrane region" description="Helical" evidence="1">
    <location>
        <begin position="193"/>
        <end position="214"/>
    </location>
</feature>
<feature type="transmembrane region" description="Helical" evidence="1">
    <location>
        <begin position="36"/>
        <end position="53"/>
    </location>
</feature>
<accession>A0AAE3M9V8</accession>
<feature type="transmembrane region" description="Helical" evidence="1">
    <location>
        <begin position="73"/>
        <end position="92"/>
    </location>
</feature>
<evidence type="ECO:0000313" key="2">
    <source>
        <dbReference type="EMBL" id="MCW3789743.1"/>
    </source>
</evidence>
<keyword evidence="1" id="KW-0812">Transmembrane</keyword>
<keyword evidence="3" id="KW-1185">Reference proteome</keyword>
<gene>
    <name evidence="2" type="ORF">OM075_25005</name>
</gene>
<evidence type="ECO:0000313" key="3">
    <source>
        <dbReference type="Proteomes" id="UP001209229"/>
    </source>
</evidence>
<feature type="transmembrane region" description="Helical" evidence="1">
    <location>
        <begin position="150"/>
        <end position="173"/>
    </location>
</feature>
<reference evidence="2" key="1">
    <citation type="submission" date="2022-10" db="EMBL/GenBank/DDBJ databases">
        <authorList>
            <person name="Yu W.X."/>
        </authorList>
    </citation>
    <scope>NUCLEOTIDE SEQUENCE</scope>
    <source>
        <strain evidence="2">AAT</strain>
    </source>
</reference>
<proteinExistence type="predicted"/>
<comment type="caution">
    <text evidence="2">The sequence shown here is derived from an EMBL/GenBank/DDBJ whole genome shotgun (WGS) entry which is preliminary data.</text>
</comment>